<dbReference type="Proteomes" id="UP000241769">
    <property type="component" value="Unassembled WGS sequence"/>
</dbReference>
<dbReference type="Gene3D" id="2.170.270.10">
    <property type="entry name" value="SET domain"/>
    <property type="match status" value="1"/>
</dbReference>
<evidence type="ECO:0000256" key="3">
    <source>
        <dbReference type="ARBA" id="ARBA00022737"/>
    </source>
</evidence>
<reference evidence="17 18" key="1">
    <citation type="journal article" date="2018" name="Genome Biol. Evol.">
        <title>Multiple Roots of Fruiting Body Formation in Amoebozoa.</title>
        <authorList>
            <person name="Hillmann F."/>
            <person name="Forbes G."/>
            <person name="Novohradska S."/>
            <person name="Ferling I."/>
            <person name="Riege K."/>
            <person name="Groth M."/>
            <person name="Westermann M."/>
            <person name="Marz M."/>
            <person name="Spaller T."/>
            <person name="Winckler T."/>
            <person name="Schaap P."/>
            <person name="Glockner G."/>
        </authorList>
    </citation>
    <scope>NUCLEOTIDE SEQUENCE [LARGE SCALE GENOMIC DNA]</scope>
    <source>
        <strain evidence="17 18">Jena</strain>
    </source>
</reference>
<keyword evidence="6" id="KW-0156">Chromatin regulator</keyword>
<proteinExistence type="predicted"/>
<feature type="transmembrane region" description="Helical" evidence="12">
    <location>
        <begin position="1388"/>
        <end position="1409"/>
    </location>
</feature>
<keyword evidence="17" id="KW-0808">Transferase</keyword>
<organism evidence="17 18">
    <name type="scientific">Planoprotostelium fungivorum</name>
    <dbReference type="NCBI Taxonomy" id="1890364"/>
    <lineage>
        <taxon>Eukaryota</taxon>
        <taxon>Amoebozoa</taxon>
        <taxon>Evosea</taxon>
        <taxon>Variosea</taxon>
        <taxon>Cavosteliida</taxon>
        <taxon>Cavosteliaceae</taxon>
        <taxon>Planoprotostelium</taxon>
    </lineage>
</organism>
<evidence type="ECO:0000259" key="16">
    <source>
        <dbReference type="PROSITE" id="PS51805"/>
    </source>
</evidence>
<dbReference type="InterPro" id="IPR003888">
    <property type="entry name" value="FYrich_N"/>
</dbReference>
<dbReference type="Pfam" id="PF00856">
    <property type="entry name" value="SET"/>
    <property type="match status" value="1"/>
</dbReference>
<protein>
    <submittedName>
        <fullName evidence="17">Histone-lysine N-methyltransferase MLL</fullName>
    </submittedName>
</protein>
<feature type="compositionally biased region" description="Polar residues" evidence="11">
    <location>
        <begin position="950"/>
        <end position="961"/>
    </location>
</feature>
<sequence>MLDPEPRQKKKEKKFLSLDELLTHHSSSEDEKDKKSAATMPPTIPKVEPPAVPIEKPSQEEEEVDQQSNTPRAKSRTGRVIKPSQARMEAEESDRLIEQELEEKPTGEKKRKAATPRKTPTPRKPKAIPQPASTPTSILSPNEVTLPETSIPEPSLSEDLEGAEGRSKRMRKTKGEAAVEGEEEEDMEEVEEITTGPDGQLIKKMVKRKRVTPLTSVASLDELNANKRKKIVTVAKLGLTDALKNVTDMAGWSEARVKAWNNRATVPNAYYFRFNEPGEEQKTGPWTAQEKLLFKQRMEEVGVNGEWGLFSRPIPGRVGYQCASQFRKMVQKGEIKPPAGYVPVTKKRGEKGDGSEVPREQRAARGKKAKVDDFDDLPGSPSSLLEAPNDGTRLTTTPTVWYSKDKSQEIQSLEFCYFCGSFGGPDSLISCVDCGESYHQSCFDPPIHVKPEYRFNWRCPNCKFCEVCKGPQEEDKLLVCELCDSSIHTFCLDPPLSDIPDNLWLCRKCGVCAECGSTKAAPNIEDNSGWITLPEDPHNGQEKKTKLQWYTCFCQKCGEQRKRTKLCKTCGCRDSNVETMLTCTACGRHAHETCASPQELSINGFRCLECNTSANEMDPMMRGLVETRDKITSGGGLEVDDTWMTDTRSCQLCQGRDNSNTCGYLMPLDRDAWVHERCASWSDEVSRDSLGLLHFVSKSIARGQATNCGMCGKPGATLGCSAGDCDNSYHFPCAFDHCCFVKSGKVFCPDHVDRGKFKEKYDFSQIEKRPIFYVGNKFKRVDNEVSYRAGPISFDQIGNAVLSRELGMTAHGYTFPVGYKAMRKYWAPDGSHKRATYVCEITKGLNERGGSFPLFKVTCKEDASVQHISSSIAEVSLNVVGMINMYRSRLPEPKPDIIRLPSEGPNSVSPVKRMEVERSTTPSPTFAPSTTNPDVTQGYVPVTPPGKISPSVSPRQRTTPPSLAGPIGPYQTLRPLKSLPFPGNFIGSSPDAMPPPVISPSKSLKFHENLETELKDFVPQSTPETDFFFGLWFFGLEDPTLTRIILRDLHYNHHVKKEKVVPSSTEIVEGEVTHPYGCIRCRPFEKGNMRRMATINTTKSEKKRMTLTAMPVKAESFQFLPDAMQYRITKANQGHLRVVPSPVAQMGVFTTRPIAEGEMIIEYVGEIIRQHVADEREKMYNSKGLGCYMFRLNDYHIIDATVKGNKARFVNHSCDPNAATRIIDLGNGEERIMIVAIRPIVAGEEILYDYQFPYEDNSKMDWYSTVLLDINKMGSVIMSQSCMHEKMNICEVTLTFLSDKKTILTDGRECIEMQITFCTPFCLQELHSGLLQFTAKSSWPKLKHSKSDDVGWNWSDPGRPTVMARGACQILGRVAGQFSHFCQVERHMAYTLICTLLKLGIVFVTSVIYHWNQRVSESQDQNNTWPTQEWYLFLPPTICIRDECKLR</sequence>
<keyword evidence="12" id="KW-1133">Transmembrane helix</keyword>
<dbReference type="InterPro" id="IPR011011">
    <property type="entry name" value="Znf_FYVE_PHD"/>
</dbReference>
<dbReference type="STRING" id="1890364.A0A2P6N336"/>
<dbReference type="PANTHER" id="PTHR45888:SF5">
    <property type="entry name" value="D4, ISOFORM A"/>
    <property type="match status" value="1"/>
</dbReference>
<evidence type="ECO:0000313" key="18">
    <source>
        <dbReference type="Proteomes" id="UP000241769"/>
    </source>
</evidence>
<feature type="region of interest" description="Disordered" evidence="11">
    <location>
        <begin position="943"/>
        <end position="967"/>
    </location>
</feature>
<keyword evidence="12" id="KW-0812">Transmembrane</keyword>
<dbReference type="GO" id="GO:0008270">
    <property type="term" value="F:zinc ion binding"/>
    <property type="evidence" value="ECO:0007669"/>
    <property type="project" value="UniProtKB-KW"/>
</dbReference>
<dbReference type="InterPro" id="IPR009057">
    <property type="entry name" value="Homeodomain-like_sf"/>
</dbReference>
<dbReference type="InterPro" id="IPR001965">
    <property type="entry name" value="Znf_PHD"/>
</dbReference>
<feature type="compositionally biased region" description="Basic and acidic residues" evidence="11">
    <location>
        <begin position="88"/>
        <end position="108"/>
    </location>
</feature>
<keyword evidence="12" id="KW-0472">Membrane</keyword>
<comment type="caution">
    <text evidence="17">The sequence shown here is derived from an EMBL/GenBank/DDBJ whole genome shotgun (WGS) entry which is preliminary data.</text>
</comment>
<keyword evidence="5" id="KW-0862">Zinc</keyword>
<dbReference type="Pfam" id="PF00628">
    <property type="entry name" value="PHD"/>
    <property type="match status" value="2"/>
</dbReference>
<dbReference type="PROSITE" id="PS50016">
    <property type="entry name" value="ZF_PHD_2"/>
    <property type="match status" value="2"/>
</dbReference>
<feature type="compositionally biased region" description="Polar residues" evidence="11">
    <location>
        <begin position="131"/>
        <end position="143"/>
    </location>
</feature>
<dbReference type="PROSITE" id="PS51542">
    <property type="entry name" value="FYRN"/>
    <property type="match status" value="1"/>
</dbReference>
<evidence type="ECO:0000256" key="11">
    <source>
        <dbReference type="SAM" id="MobiDB-lite"/>
    </source>
</evidence>
<keyword evidence="2" id="KW-0479">Metal-binding</keyword>
<feature type="domain" description="PHD-type" evidence="13">
    <location>
        <begin position="462"/>
        <end position="512"/>
    </location>
</feature>
<feature type="domain" description="PHD-type" evidence="16">
    <location>
        <begin position="647"/>
        <end position="752"/>
    </location>
</feature>
<evidence type="ECO:0000256" key="12">
    <source>
        <dbReference type="SAM" id="Phobius"/>
    </source>
</evidence>
<accession>A0A2P6N336</accession>
<keyword evidence="8" id="KW-0804">Transcription</keyword>
<name>A0A2P6N336_9EUKA</name>
<dbReference type="GO" id="GO:0008168">
    <property type="term" value="F:methyltransferase activity"/>
    <property type="evidence" value="ECO:0007669"/>
    <property type="project" value="UniProtKB-KW"/>
</dbReference>
<dbReference type="EMBL" id="MDYQ01000228">
    <property type="protein sequence ID" value="PRP78367.1"/>
    <property type="molecule type" value="Genomic_DNA"/>
</dbReference>
<dbReference type="InterPro" id="IPR001005">
    <property type="entry name" value="SANT/Myb"/>
</dbReference>
<evidence type="ECO:0000259" key="13">
    <source>
        <dbReference type="PROSITE" id="PS50016"/>
    </source>
</evidence>
<evidence type="ECO:0000256" key="7">
    <source>
        <dbReference type="ARBA" id="ARBA00023015"/>
    </source>
</evidence>
<dbReference type="GO" id="GO:0005634">
    <property type="term" value="C:nucleus"/>
    <property type="evidence" value="ECO:0007669"/>
    <property type="project" value="UniProtKB-SubCell"/>
</dbReference>
<feature type="region of interest" description="Disordered" evidence="11">
    <location>
        <begin position="337"/>
        <end position="390"/>
    </location>
</feature>
<dbReference type="SUPFAM" id="SSF46689">
    <property type="entry name" value="Homeodomain-like"/>
    <property type="match status" value="1"/>
</dbReference>
<feature type="domain" description="SET" evidence="15">
    <location>
        <begin position="1134"/>
        <end position="1251"/>
    </location>
</feature>
<evidence type="ECO:0000256" key="9">
    <source>
        <dbReference type="ARBA" id="ARBA00023242"/>
    </source>
</evidence>
<dbReference type="Pfam" id="PF13771">
    <property type="entry name" value="zf-HC5HC2H"/>
    <property type="match status" value="1"/>
</dbReference>
<gene>
    <name evidence="17" type="ORF">PROFUN_13762</name>
</gene>
<dbReference type="InterPro" id="IPR001214">
    <property type="entry name" value="SET_dom"/>
</dbReference>
<keyword evidence="3" id="KW-0677">Repeat</keyword>
<evidence type="ECO:0000259" key="15">
    <source>
        <dbReference type="PROSITE" id="PS50280"/>
    </source>
</evidence>
<keyword evidence="4 10" id="KW-0863">Zinc-finger</keyword>
<evidence type="ECO:0000259" key="14">
    <source>
        <dbReference type="PROSITE" id="PS50090"/>
    </source>
</evidence>
<feature type="region of interest" description="Disordered" evidence="11">
    <location>
        <begin position="1"/>
        <end position="193"/>
    </location>
</feature>
<dbReference type="PANTHER" id="PTHR45888">
    <property type="entry name" value="HL01030P-RELATED"/>
    <property type="match status" value="1"/>
</dbReference>
<dbReference type="InterPro" id="IPR046341">
    <property type="entry name" value="SET_dom_sf"/>
</dbReference>
<evidence type="ECO:0000313" key="17">
    <source>
        <dbReference type="EMBL" id="PRP78367.1"/>
    </source>
</evidence>
<evidence type="ECO:0000256" key="4">
    <source>
        <dbReference type="ARBA" id="ARBA00022771"/>
    </source>
</evidence>
<dbReference type="Gene3D" id="3.30.40.10">
    <property type="entry name" value="Zinc/RING finger domain, C3HC4 (zinc finger)"/>
    <property type="match status" value="3"/>
</dbReference>
<keyword evidence="18" id="KW-1185">Reference proteome</keyword>
<feature type="compositionally biased region" description="Basic residues" evidence="11">
    <location>
        <begin position="109"/>
        <end position="126"/>
    </location>
</feature>
<evidence type="ECO:0000256" key="2">
    <source>
        <dbReference type="ARBA" id="ARBA00022723"/>
    </source>
</evidence>
<dbReference type="GO" id="GO:0006325">
    <property type="term" value="P:chromatin organization"/>
    <property type="evidence" value="ECO:0007669"/>
    <property type="project" value="UniProtKB-KW"/>
</dbReference>
<keyword evidence="17" id="KW-0489">Methyltransferase</keyword>
<feature type="domain" description="Myb-like" evidence="14">
    <location>
        <begin position="278"/>
        <end position="330"/>
    </location>
</feature>
<dbReference type="CDD" id="cd10518">
    <property type="entry name" value="SET_SETD1-like"/>
    <property type="match status" value="1"/>
</dbReference>
<keyword evidence="7" id="KW-0805">Transcription regulation</keyword>
<feature type="compositionally biased region" description="Basic and acidic residues" evidence="11">
    <location>
        <begin position="163"/>
        <end position="177"/>
    </location>
</feature>
<feature type="compositionally biased region" description="Basic and acidic residues" evidence="11">
    <location>
        <begin position="350"/>
        <end position="363"/>
    </location>
</feature>
<dbReference type="InterPro" id="IPR019787">
    <property type="entry name" value="Znf_PHD-finger"/>
</dbReference>
<comment type="subcellular location">
    <subcellularLocation>
        <location evidence="1">Nucleus</location>
    </subcellularLocation>
</comment>
<dbReference type="GO" id="GO:0032259">
    <property type="term" value="P:methylation"/>
    <property type="evidence" value="ECO:0007669"/>
    <property type="project" value="UniProtKB-KW"/>
</dbReference>
<dbReference type="SMART" id="SM00249">
    <property type="entry name" value="PHD"/>
    <property type="match status" value="4"/>
</dbReference>
<dbReference type="Gene3D" id="3.30.160.360">
    <property type="match status" value="1"/>
</dbReference>
<dbReference type="InParanoid" id="A0A2P6N336"/>
<evidence type="ECO:0000256" key="6">
    <source>
        <dbReference type="ARBA" id="ARBA00022853"/>
    </source>
</evidence>
<dbReference type="InterPro" id="IPR013083">
    <property type="entry name" value="Znf_RING/FYVE/PHD"/>
</dbReference>
<dbReference type="PROSITE" id="PS50090">
    <property type="entry name" value="MYB_LIKE"/>
    <property type="match status" value="1"/>
</dbReference>
<dbReference type="PROSITE" id="PS51805">
    <property type="entry name" value="EPHD"/>
    <property type="match status" value="1"/>
</dbReference>
<evidence type="ECO:0000256" key="5">
    <source>
        <dbReference type="ARBA" id="ARBA00022833"/>
    </source>
</evidence>
<dbReference type="PROSITE" id="PS50280">
    <property type="entry name" value="SET"/>
    <property type="match status" value="1"/>
</dbReference>
<dbReference type="InterPro" id="IPR034732">
    <property type="entry name" value="EPHD"/>
</dbReference>
<feature type="compositionally biased region" description="Pro residues" evidence="11">
    <location>
        <begin position="42"/>
        <end position="52"/>
    </location>
</feature>
<evidence type="ECO:0000256" key="10">
    <source>
        <dbReference type="PROSITE-ProRule" id="PRU00146"/>
    </source>
</evidence>
<feature type="domain" description="PHD-type" evidence="13">
    <location>
        <begin position="413"/>
        <end position="465"/>
    </location>
</feature>
<dbReference type="Pfam" id="PF05964">
    <property type="entry name" value="FYRN"/>
    <property type="match status" value="1"/>
</dbReference>
<feature type="compositionally biased region" description="Acidic residues" evidence="11">
    <location>
        <begin position="179"/>
        <end position="192"/>
    </location>
</feature>
<keyword evidence="9" id="KW-0539">Nucleus</keyword>
<dbReference type="SUPFAM" id="SSF57903">
    <property type="entry name" value="FYVE/PHD zinc finger"/>
    <property type="match status" value="3"/>
</dbReference>
<dbReference type="SUPFAM" id="SSF82199">
    <property type="entry name" value="SET domain"/>
    <property type="match status" value="1"/>
</dbReference>
<evidence type="ECO:0000256" key="8">
    <source>
        <dbReference type="ARBA" id="ARBA00023163"/>
    </source>
</evidence>
<dbReference type="OrthoDB" id="20103at2759"/>
<evidence type="ECO:0000256" key="1">
    <source>
        <dbReference type="ARBA" id="ARBA00004123"/>
    </source>
</evidence>
<dbReference type="SMART" id="SM00317">
    <property type="entry name" value="SET"/>
    <property type="match status" value="1"/>
</dbReference>
<feature type="compositionally biased region" description="Basic and acidic residues" evidence="11">
    <location>
        <begin position="14"/>
        <end position="36"/>
    </location>
</feature>